<dbReference type="RefSeq" id="WP_149172278.1">
    <property type="nucleotide sequence ID" value="NZ_VTOY01000017.1"/>
</dbReference>
<accession>A0A5D6VX59</accession>
<protein>
    <submittedName>
        <fullName evidence="1">Uncharacterized protein</fullName>
    </submittedName>
</protein>
<evidence type="ECO:0000313" key="2">
    <source>
        <dbReference type="Proteomes" id="UP000323646"/>
    </source>
</evidence>
<sequence>MEMDLYNLLQTGNIVVDRNGEKGIVVVDDSKLDAEGQATIYIAHEDYKVDVRRNYDLDLRGQWFGEDIMKIVESNLTAIREHGLDAAKYGKVLWQRPEECYECTH</sequence>
<keyword evidence="2" id="KW-1185">Reference proteome</keyword>
<reference evidence="1 2" key="1">
    <citation type="submission" date="2019-08" db="EMBL/GenBank/DDBJ databases">
        <title>Selenomonas sp. mPRGC5 and Selenomonas sp. mPRGC8 isolated from ruminal fluid of dairy goat (Capra hircus).</title>
        <authorList>
            <person name="Poothong S."/>
            <person name="Nuengjamnong C."/>
            <person name="Tanasupawat S."/>
        </authorList>
    </citation>
    <scope>NUCLEOTIDE SEQUENCE [LARGE SCALE GENOMIC DNA]</scope>
    <source>
        <strain evidence="2">mPRGC5</strain>
    </source>
</reference>
<name>A0A5D6VX59_9FIRM</name>
<dbReference type="Proteomes" id="UP000323646">
    <property type="component" value="Unassembled WGS sequence"/>
</dbReference>
<evidence type="ECO:0000313" key="1">
    <source>
        <dbReference type="EMBL" id="TYZ20057.1"/>
    </source>
</evidence>
<organism evidence="1 2">
    <name type="scientific">Selenomonas ruminis</name>
    <dbReference type="NCBI Taxonomy" id="2593411"/>
    <lineage>
        <taxon>Bacteria</taxon>
        <taxon>Bacillati</taxon>
        <taxon>Bacillota</taxon>
        <taxon>Negativicutes</taxon>
        <taxon>Selenomonadales</taxon>
        <taxon>Selenomonadaceae</taxon>
        <taxon>Selenomonas</taxon>
    </lineage>
</organism>
<dbReference type="AlphaFoldDB" id="A0A5D6VX59"/>
<comment type="caution">
    <text evidence="1">The sequence shown here is derived from an EMBL/GenBank/DDBJ whole genome shotgun (WGS) entry which is preliminary data.</text>
</comment>
<gene>
    <name evidence="1" type="ORF">FZ040_12370</name>
</gene>
<dbReference type="OrthoDB" id="7057642at2"/>
<dbReference type="EMBL" id="VTOY01000017">
    <property type="protein sequence ID" value="TYZ20057.1"/>
    <property type="molecule type" value="Genomic_DNA"/>
</dbReference>
<proteinExistence type="predicted"/>